<dbReference type="RefSeq" id="WP_272747427.1">
    <property type="nucleotide sequence ID" value="NZ_JAQQKX010000004.1"/>
</dbReference>
<keyword evidence="6 11" id="KW-0798">TonB box</keyword>
<keyword evidence="4 10" id="KW-0812">Transmembrane</keyword>
<evidence type="ECO:0000313" key="14">
    <source>
        <dbReference type="EMBL" id="MDC7682941.1"/>
    </source>
</evidence>
<gene>
    <name evidence="14" type="ORF">PQU92_06615</name>
</gene>
<dbReference type="InterPro" id="IPR037066">
    <property type="entry name" value="Plug_dom_sf"/>
</dbReference>
<keyword evidence="9 10" id="KW-0998">Cell outer membrane</keyword>
<evidence type="ECO:0000259" key="13">
    <source>
        <dbReference type="Pfam" id="PF07715"/>
    </source>
</evidence>
<dbReference type="PANTHER" id="PTHR30069:SF29">
    <property type="entry name" value="HEMOGLOBIN AND HEMOGLOBIN-HAPTOGLOBIN-BINDING PROTEIN 1-RELATED"/>
    <property type="match status" value="1"/>
</dbReference>
<dbReference type="InterPro" id="IPR000531">
    <property type="entry name" value="Beta-barrel_TonB"/>
</dbReference>
<evidence type="ECO:0000256" key="2">
    <source>
        <dbReference type="ARBA" id="ARBA00022448"/>
    </source>
</evidence>
<evidence type="ECO:0000256" key="8">
    <source>
        <dbReference type="ARBA" id="ARBA00023170"/>
    </source>
</evidence>
<keyword evidence="15" id="KW-1185">Reference proteome</keyword>
<dbReference type="Pfam" id="PF07715">
    <property type="entry name" value="Plug"/>
    <property type="match status" value="1"/>
</dbReference>
<keyword evidence="7 10" id="KW-0472">Membrane</keyword>
<sequence>MTRVTPVLAAPVLAFLGLLVPVSGTRAEEVTEVVVRGRLMPFRGDTAFSGVTLRQTDIEAAGSLDDALKTTAQASLFRRTSSLTANPTGQGLSLRAIAPSGAGRALVTLDGIPQNDPFGGWVIWAALPSDAIDHVRVVRGAGGGAYGAGALTGVVDLGLSPPKGRHVAGQVDIGESGSNGLSLTAEHDGLSLYYTQATRYGDAAVRDPQRGAADQGVYGKDRSLLTRYETALAAGILTLLAGQYESRRDTGLSGATAVSSGQQLAASLTRQPDGDRTGFRLQAWYRDSDLANRSVSVLSGRTGTALANDQIATPAKGYGVNAALRHDDAAREWEIGIDARLNRGEVREYFRYVSGLATRYRVAGGETQLIGLYAQGTQNFGPWRLTGAIRADHWQATDAFRQERDLTTGTSVFDLRPQDADRTVVSSRLGLTRQMDGRHQWRVAAYTGFRPPSLNELYRPFRVGNDVTEANSALTPETLKGIETGWRYDGGSLSLDAGLFHNVLSDPISNITLGFGPATFPTAGFIPVGGVLRQRQNAGDIRAIGLELSATWRPAPALTLDASATLTDAKMHGSDSTLTGKRPAQAPDYIASLGLTYRFRDTSGLGLDWVFTGESFEDDLNRQRLRPADKLRVRIDRPVTDRLMLRLTVDNALDADIPVQRTADDILSYDNRRSLWVSIRYRP</sequence>
<name>A0ABT5HTZ2_9CAUL</name>
<evidence type="ECO:0000256" key="9">
    <source>
        <dbReference type="ARBA" id="ARBA00023237"/>
    </source>
</evidence>
<evidence type="ECO:0000256" key="7">
    <source>
        <dbReference type="ARBA" id="ARBA00023136"/>
    </source>
</evidence>
<dbReference type="EMBL" id="JAQQKX010000004">
    <property type="protein sequence ID" value="MDC7682941.1"/>
    <property type="molecule type" value="Genomic_DNA"/>
</dbReference>
<evidence type="ECO:0000256" key="3">
    <source>
        <dbReference type="ARBA" id="ARBA00022452"/>
    </source>
</evidence>
<dbReference type="SUPFAM" id="SSF56935">
    <property type="entry name" value="Porins"/>
    <property type="match status" value="1"/>
</dbReference>
<comment type="caution">
    <text evidence="14">The sequence shown here is derived from an EMBL/GenBank/DDBJ whole genome shotgun (WGS) entry which is preliminary data.</text>
</comment>
<feature type="domain" description="TonB-dependent receptor-like beta-barrel" evidence="12">
    <location>
        <begin position="242"/>
        <end position="651"/>
    </location>
</feature>
<evidence type="ECO:0000256" key="10">
    <source>
        <dbReference type="PROSITE-ProRule" id="PRU01360"/>
    </source>
</evidence>
<comment type="similarity">
    <text evidence="10 11">Belongs to the TonB-dependent receptor family.</text>
</comment>
<dbReference type="InterPro" id="IPR012910">
    <property type="entry name" value="Plug_dom"/>
</dbReference>
<protein>
    <submittedName>
        <fullName evidence="14">TonB-dependent receptor</fullName>
    </submittedName>
</protein>
<keyword evidence="3 10" id="KW-1134">Transmembrane beta strand</keyword>
<keyword evidence="5" id="KW-0732">Signal</keyword>
<evidence type="ECO:0000256" key="11">
    <source>
        <dbReference type="RuleBase" id="RU003357"/>
    </source>
</evidence>
<dbReference type="Gene3D" id="2.40.170.20">
    <property type="entry name" value="TonB-dependent receptor, beta-barrel domain"/>
    <property type="match status" value="1"/>
</dbReference>
<evidence type="ECO:0000256" key="4">
    <source>
        <dbReference type="ARBA" id="ARBA00022692"/>
    </source>
</evidence>
<evidence type="ECO:0000256" key="6">
    <source>
        <dbReference type="ARBA" id="ARBA00023077"/>
    </source>
</evidence>
<dbReference type="InterPro" id="IPR039426">
    <property type="entry name" value="TonB-dep_rcpt-like"/>
</dbReference>
<dbReference type="PANTHER" id="PTHR30069">
    <property type="entry name" value="TONB-DEPENDENT OUTER MEMBRANE RECEPTOR"/>
    <property type="match status" value="1"/>
</dbReference>
<evidence type="ECO:0000313" key="15">
    <source>
        <dbReference type="Proteomes" id="UP001214854"/>
    </source>
</evidence>
<keyword evidence="8 14" id="KW-0675">Receptor</keyword>
<evidence type="ECO:0000256" key="5">
    <source>
        <dbReference type="ARBA" id="ARBA00022729"/>
    </source>
</evidence>
<keyword evidence="2 10" id="KW-0813">Transport</keyword>
<dbReference type="PROSITE" id="PS52016">
    <property type="entry name" value="TONB_DEPENDENT_REC_3"/>
    <property type="match status" value="1"/>
</dbReference>
<organism evidence="14 15">
    <name type="scientific">Asticcacaulis aquaticus</name>
    <dbReference type="NCBI Taxonomy" id="2984212"/>
    <lineage>
        <taxon>Bacteria</taxon>
        <taxon>Pseudomonadati</taxon>
        <taxon>Pseudomonadota</taxon>
        <taxon>Alphaproteobacteria</taxon>
        <taxon>Caulobacterales</taxon>
        <taxon>Caulobacteraceae</taxon>
        <taxon>Asticcacaulis</taxon>
    </lineage>
</organism>
<dbReference type="Gene3D" id="2.170.130.10">
    <property type="entry name" value="TonB-dependent receptor, plug domain"/>
    <property type="match status" value="1"/>
</dbReference>
<dbReference type="Proteomes" id="UP001214854">
    <property type="component" value="Unassembled WGS sequence"/>
</dbReference>
<dbReference type="InterPro" id="IPR036942">
    <property type="entry name" value="Beta-barrel_TonB_sf"/>
</dbReference>
<evidence type="ECO:0000259" key="12">
    <source>
        <dbReference type="Pfam" id="PF00593"/>
    </source>
</evidence>
<comment type="subcellular location">
    <subcellularLocation>
        <location evidence="1 10">Cell outer membrane</location>
        <topology evidence="1 10">Multi-pass membrane protein</topology>
    </subcellularLocation>
</comment>
<evidence type="ECO:0000256" key="1">
    <source>
        <dbReference type="ARBA" id="ARBA00004571"/>
    </source>
</evidence>
<proteinExistence type="inferred from homology"/>
<reference evidence="14 15" key="1">
    <citation type="submission" date="2023-01" db="EMBL/GenBank/DDBJ databases">
        <title>Novel species of the genus Asticcacaulis isolated from rivers.</title>
        <authorList>
            <person name="Lu H."/>
        </authorList>
    </citation>
    <scope>NUCLEOTIDE SEQUENCE [LARGE SCALE GENOMIC DNA]</scope>
    <source>
        <strain evidence="14 15">BYS171W</strain>
    </source>
</reference>
<feature type="domain" description="TonB-dependent receptor plug" evidence="13">
    <location>
        <begin position="54"/>
        <end position="154"/>
    </location>
</feature>
<dbReference type="Pfam" id="PF00593">
    <property type="entry name" value="TonB_dep_Rec_b-barrel"/>
    <property type="match status" value="1"/>
</dbReference>
<accession>A0ABT5HTZ2</accession>